<gene>
    <name evidence="11" type="ORF">MCOR_31490</name>
</gene>
<dbReference type="PROSITE" id="PS50010">
    <property type="entry name" value="DH_2"/>
    <property type="match status" value="1"/>
</dbReference>
<feature type="region of interest" description="Disordered" evidence="6">
    <location>
        <begin position="516"/>
        <end position="536"/>
    </location>
</feature>
<dbReference type="EC" id="2.7.11.1" evidence="11"/>
<dbReference type="GO" id="GO:0043197">
    <property type="term" value="C:dendritic spine"/>
    <property type="evidence" value="ECO:0007669"/>
    <property type="project" value="UniProtKB-SubCell"/>
</dbReference>
<evidence type="ECO:0000259" key="9">
    <source>
        <dbReference type="PROSITE" id="PS50010"/>
    </source>
</evidence>
<evidence type="ECO:0000256" key="4">
    <source>
        <dbReference type="ARBA" id="ARBA00022658"/>
    </source>
</evidence>
<feature type="domain" description="Rho-GAP" evidence="10">
    <location>
        <begin position="1137"/>
        <end position="1319"/>
    </location>
</feature>
<dbReference type="InterPro" id="IPR035899">
    <property type="entry name" value="DBL_dom_sf"/>
</dbReference>
<feature type="compositionally biased region" description="Basic and acidic residues" evidence="6">
    <location>
        <begin position="227"/>
        <end position="236"/>
    </location>
</feature>
<dbReference type="SMART" id="SM00324">
    <property type="entry name" value="RhoGAP"/>
    <property type="match status" value="1"/>
</dbReference>
<dbReference type="InterPro" id="IPR001849">
    <property type="entry name" value="PH_domain"/>
</dbReference>
<feature type="region of interest" description="Disordered" evidence="6">
    <location>
        <begin position="453"/>
        <end position="498"/>
    </location>
</feature>
<keyword evidence="5" id="KW-0175">Coiled coil</keyword>
<dbReference type="PROSITE" id="PS50004">
    <property type="entry name" value="C2"/>
    <property type="match status" value="1"/>
</dbReference>
<feature type="region of interest" description="Disordered" evidence="6">
    <location>
        <begin position="350"/>
        <end position="413"/>
    </location>
</feature>
<dbReference type="GO" id="GO:0007165">
    <property type="term" value="P:signal transduction"/>
    <property type="evidence" value="ECO:0007669"/>
    <property type="project" value="InterPro"/>
</dbReference>
<dbReference type="InterPro" id="IPR035892">
    <property type="entry name" value="C2_domain_sf"/>
</dbReference>
<dbReference type="GO" id="GO:0004674">
    <property type="term" value="F:protein serine/threonine kinase activity"/>
    <property type="evidence" value="ECO:0007669"/>
    <property type="project" value="UniProtKB-EC"/>
</dbReference>
<dbReference type="PANTHER" id="PTHR23182">
    <property type="entry name" value="BREAKPOINT CLUSTER REGION PROTEIN BCR"/>
    <property type="match status" value="1"/>
</dbReference>
<feature type="compositionally biased region" description="Polar residues" evidence="6">
    <location>
        <begin position="397"/>
        <end position="407"/>
    </location>
</feature>
<feature type="domain" description="DH" evidence="9">
    <location>
        <begin position="582"/>
        <end position="773"/>
    </location>
</feature>
<accession>A0A6J8CKR1</accession>
<organism evidence="11 12">
    <name type="scientific">Mytilus coruscus</name>
    <name type="common">Sea mussel</name>
    <dbReference type="NCBI Taxonomy" id="42192"/>
    <lineage>
        <taxon>Eukaryota</taxon>
        <taxon>Metazoa</taxon>
        <taxon>Spiralia</taxon>
        <taxon>Lophotrochozoa</taxon>
        <taxon>Mollusca</taxon>
        <taxon>Bivalvia</taxon>
        <taxon>Autobranchia</taxon>
        <taxon>Pteriomorphia</taxon>
        <taxon>Mytilida</taxon>
        <taxon>Mytiloidea</taxon>
        <taxon>Mytilidae</taxon>
        <taxon>Mytilinae</taxon>
        <taxon>Mytilus</taxon>
    </lineage>
</organism>
<dbReference type="SUPFAM" id="SSF49562">
    <property type="entry name" value="C2 domain (Calcium/lipid-binding domain, CaLB)"/>
    <property type="match status" value="1"/>
</dbReference>
<comment type="subcellular location">
    <subcellularLocation>
        <location evidence="1">Cell projection</location>
        <location evidence="1">Axon</location>
    </subcellularLocation>
    <subcellularLocation>
        <location evidence="2">Cell projection</location>
        <location evidence="2">Dendritic spine</location>
    </subcellularLocation>
</comment>
<dbReference type="Proteomes" id="UP000507470">
    <property type="component" value="Unassembled WGS sequence"/>
</dbReference>
<keyword evidence="12" id="KW-1185">Reference proteome</keyword>
<evidence type="ECO:0000313" key="12">
    <source>
        <dbReference type="Proteomes" id="UP000507470"/>
    </source>
</evidence>
<evidence type="ECO:0000259" key="8">
    <source>
        <dbReference type="PROSITE" id="PS50004"/>
    </source>
</evidence>
<dbReference type="InterPro" id="IPR011993">
    <property type="entry name" value="PH-like_dom_sf"/>
</dbReference>
<proteinExistence type="predicted"/>
<evidence type="ECO:0000256" key="6">
    <source>
        <dbReference type="SAM" id="MobiDB-lite"/>
    </source>
</evidence>
<dbReference type="SUPFAM" id="SSF50729">
    <property type="entry name" value="PH domain-like"/>
    <property type="match status" value="1"/>
</dbReference>
<dbReference type="GO" id="GO:0005096">
    <property type="term" value="F:GTPase activator activity"/>
    <property type="evidence" value="ECO:0007669"/>
    <property type="project" value="UniProtKB-KW"/>
</dbReference>
<evidence type="ECO:0000259" key="7">
    <source>
        <dbReference type="PROSITE" id="PS50003"/>
    </source>
</evidence>
<dbReference type="Gene3D" id="1.10.555.10">
    <property type="entry name" value="Rho GTPase activation protein"/>
    <property type="match status" value="1"/>
</dbReference>
<dbReference type="InterPro" id="IPR037769">
    <property type="entry name" value="Abr/Bcr"/>
</dbReference>
<dbReference type="PANTHER" id="PTHR23182:SF1">
    <property type="entry name" value="RHO GTPASE ACTIVATING PROTEIN AT 1A, ISOFORM E"/>
    <property type="match status" value="1"/>
</dbReference>
<dbReference type="Pfam" id="PF00621">
    <property type="entry name" value="RhoGEF"/>
    <property type="match status" value="1"/>
</dbReference>
<dbReference type="SMART" id="SM00233">
    <property type="entry name" value="PH"/>
    <property type="match status" value="1"/>
</dbReference>
<dbReference type="InterPro" id="IPR000198">
    <property type="entry name" value="RhoGAP_dom"/>
</dbReference>
<dbReference type="SUPFAM" id="SSF48350">
    <property type="entry name" value="GTPase activation domain, GAP"/>
    <property type="match status" value="1"/>
</dbReference>
<dbReference type="SMART" id="SM00239">
    <property type="entry name" value="C2"/>
    <property type="match status" value="1"/>
</dbReference>
<dbReference type="GO" id="GO:0030424">
    <property type="term" value="C:axon"/>
    <property type="evidence" value="ECO:0007669"/>
    <property type="project" value="UniProtKB-SubCell"/>
</dbReference>
<dbReference type="GO" id="GO:0016020">
    <property type="term" value="C:membrane"/>
    <property type="evidence" value="ECO:0007669"/>
    <property type="project" value="TreeGrafter"/>
</dbReference>
<keyword evidence="11" id="KW-0808">Transferase</keyword>
<keyword evidence="3" id="KW-0343">GTPase activation</keyword>
<dbReference type="Gene3D" id="2.30.29.30">
    <property type="entry name" value="Pleckstrin-homology domain (PH domain)/Phosphotyrosine-binding domain (PTB)"/>
    <property type="match status" value="1"/>
</dbReference>
<keyword evidence="4" id="KW-0344">Guanine-nucleotide releasing factor</keyword>
<feature type="coiled-coil region" evidence="5">
    <location>
        <begin position="862"/>
        <end position="916"/>
    </location>
</feature>
<dbReference type="EMBL" id="CACVKT020005663">
    <property type="protein sequence ID" value="CAC5396993.1"/>
    <property type="molecule type" value="Genomic_DNA"/>
</dbReference>
<feature type="domain" description="C2" evidence="8">
    <location>
        <begin position="988"/>
        <end position="1103"/>
    </location>
</feature>
<dbReference type="Pfam" id="PF19057">
    <property type="entry name" value="PH_19"/>
    <property type="match status" value="1"/>
</dbReference>
<evidence type="ECO:0000256" key="3">
    <source>
        <dbReference type="ARBA" id="ARBA00022468"/>
    </source>
</evidence>
<evidence type="ECO:0000256" key="2">
    <source>
        <dbReference type="ARBA" id="ARBA00004552"/>
    </source>
</evidence>
<dbReference type="SMART" id="SM00325">
    <property type="entry name" value="RhoGEF"/>
    <property type="match status" value="1"/>
</dbReference>
<name>A0A6J8CKR1_MYTCO</name>
<dbReference type="OrthoDB" id="2155291at2759"/>
<dbReference type="Pfam" id="PF00168">
    <property type="entry name" value="C2"/>
    <property type="match status" value="1"/>
</dbReference>
<feature type="compositionally biased region" description="Basic and acidic residues" evidence="6">
    <location>
        <begin position="362"/>
        <end position="377"/>
    </location>
</feature>
<dbReference type="CDD" id="cd00160">
    <property type="entry name" value="RhoGEF"/>
    <property type="match status" value="1"/>
</dbReference>
<dbReference type="InterPro" id="IPR000219">
    <property type="entry name" value="DH_dom"/>
</dbReference>
<dbReference type="Pfam" id="PF00620">
    <property type="entry name" value="RhoGAP"/>
    <property type="match status" value="1"/>
</dbReference>
<dbReference type="PROSITE" id="PS50238">
    <property type="entry name" value="RHOGAP"/>
    <property type="match status" value="1"/>
</dbReference>
<dbReference type="Gene3D" id="2.60.40.150">
    <property type="entry name" value="C2 domain"/>
    <property type="match status" value="1"/>
</dbReference>
<evidence type="ECO:0000259" key="10">
    <source>
        <dbReference type="PROSITE" id="PS50238"/>
    </source>
</evidence>
<dbReference type="InterPro" id="IPR008936">
    <property type="entry name" value="Rho_GTPase_activation_prot"/>
</dbReference>
<evidence type="ECO:0000256" key="5">
    <source>
        <dbReference type="SAM" id="Coils"/>
    </source>
</evidence>
<protein>
    <submittedName>
        <fullName evidence="11">BCR1</fullName>
        <ecNumber evidence="11">2.7.11.1</ecNumber>
    </submittedName>
</protein>
<dbReference type="Gene3D" id="1.20.900.10">
    <property type="entry name" value="Dbl homology (DH) domain"/>
    <property type="match status" value="1"/>
</dbReference>
<dbReference type="PROSITE" id="PS50003">
    <property type="entry name" value="PH_DOMAIN"/>
    <property type="match status" value="1"/>
</dbReference>
<sequence>MDEIQGIFDIEWKEKFPSVSTPLLQSDLSSDNYSCKRPREILQKLYNATRTKSDKLKSQLEQCEFIERFLQGKLTADNDGGERHYNNRGSKHITNGIGDALEKCVKSAVTLNVGITLESNIDEDNCSNKIKDNEVIEHPDGSTNGHVLVENELASPPELLTTQICDKTNFDSHESVDDTLHNSVQDLKQKYNPKWNTAHEDQVAPKSDPLPRKFLGPKNHHKPAIPPRKDKSHDSDHGIDVITPIHCVSGPIFKSSIHIVGENSTFSTFKGKSKIKETDLDDVLNNDHDYEIKSYREEDTTGLSSGNEKIKIKPDYSDLEADNENMRKIRKKSNRDSEEKVVATSFKKISHDSESTNLAVDTEGKNVKHHVQSDHLRNVKTLSDKPPGLPERKPSMEISQIESQPNLQKRRQSRNDYENISLDFILTRSQTVTDDSPDSEENEEDLYDNVTEFRKSDNSVVPADKASNNLETVSTSSGGDNSSASHSPSAIHDHVPSIRDSVFITDDGNDERESKLLEDNELDADGVSSDPESGHVTMEIRITKTTDDDDSTEDSVSCDSLDDRKIDELESIRQDRQKKLHMRQIVVKGILESEKTYLQILQEITAIKRNLQTKSLQEHCRMCPLEDLSTIFYKVEEIKQYHQTFVQSLQEKVNNWSDEQKIGEIFKELTFYIPIYKEYVDNINKARDLVQKYCTENAEFKRMVSTMEINMTNGFIEKTNLEEALFKPVQRLQRNTLVLHDLLMHTPHDHPDYQMLNKALSLADLNIKSFGEEGEGRTSSSTGKPKEQGHLVKSGFVIEVIGNSRKLRFLFLYSDIIVCTKHKVSGRHKLKSFDCKWFIPISNINVEAKSTDSKTYSCKEDIDAMKKRIVSLKSELRKEIRKRTDSFRDRTWSIAGKVSSRNMEKLKKKIEEQEAQLVLLSPHLPLHIQTRDEDSKDYIILISTDFEREEWRDAILSQQRHPHGMGLTRELSVHGIQTMINKSTQLPQVNNIGNFLSKNDEEMLSGLLNVTIHCLYGLDQPSDVFAVLELDSYGHFFKKAQTHKCLNTTDPTWDEDFELELDGSQTLRVLCYKVASPNNVLIGRSALELSKEWLSSSFKEQKISMNEISLTISVRHTTTAKTLKRTPSKLHGGIFGFKIKAVTMREGKTLPTFVASCIRLVEQKGMDEVGIYRISGVTSEIQRIKRAFDKNLRAGLNILADSDIHAVTGVLKLYFRELPEPLFTEESYPQFVDSIALADEDSKEKCLLQLLHNLPDVNYYCIVSVIEHLVKVSKHESENKMSLNNLATIFGPTLLHPAVKDESKVSPAMMMMQGAQDVFTQAAVLYYFLNLVNSGKSIRKSSQPI</sequence>
<dbReference type="GO" id="GO:0005085">
    <property type="term" value="F:guanyl-nucleotide exchange factor activity"/>
    <property type="evidence" value="ECO:0007669"/>
    <property type="project" value="UniProtKB-KW"/>
</dbReference>
<evidence type="ECO:0000313" key="11">
    <source>
        <dbReference type="EMBL" id="CAC5396993.1"/>
    </source>
</evidence>
<evidence type="ECO:0000256" key="1">
    <source>
        <dbReference type="ARBA" id="ARBA00004489"/>
    </source>
</evidence>
<reference evidence="11 12" key="1">
    <citation type="submission" date="2020-06" db="EMBL/GenBank/DDBJ databases">
        <authorList>
            <person name="Li R."/>
            <person name="Bekaert M."/>
        </authorList>
    </citation>
    <scope>NUCLEOTIDE SEQUENCE [LARGE SCALE GENOMIC DNA]</scope>
    <source>
        <strain evidence="12">wild</strain>
    </source>
</reference>
<feature type="compositionally biased region" description="Low complexity" evidence="6">
    <location>
        <begin position="474"/>
        <end position="489"/>
    </location>
</feature>
<feature type="region of interest" description="Disordered" evidence="6">
    <location>
        <begin position="196"/>
        <end position="236"/>
    </location>
</feature>
<feature type="domain" description="PH" evidence="7">
    <location>
        <begin position="790"/>
        <end position="960"/>
    </location>
</feature>
<dbReference type="InterPro" id="IPR000008">
    <property type="entry name" value="C2_dom"/>
</dbReference>
<dbReference type="SUPFAM" id="SSF48065">
    <property type="entry name" value="DBL homology domain (DH-domain)"/>
    <property type="match status" value="1"/>
</dbReference>